<gene>
    <name evidence="1" type="ORF">CQ13_03600</name>
</gene>
<evidence type="ECO:0000313" key="1">
    <source>
        <dbReference type="EMBL" id="KRR27496.1"/>
    </source>
</evidence>
<proteinExistence type="predicted"/>
<keyword evidence="2" id="KW-1185">Reference proteome</keyword>
<sequence>MAVSSSSSGIRPIHSLAQFLIAHDGKIERRLDCFCKVCALVFEIGFLRKRYVAQDRDRLRGRWSNSQGDLPSASFADIRHNVIGIDH</sequence>
<name>A0A0R3N4S5_9BRAD</name>
<reference evidence="1 2" key="1">
    <citation type="submission" date="2014-03" db="EMBL/GenBank/DDBJ databases">
        <title>Bradyrhizobium valentinum sp. nov., isolated from effective nodules of Lupinus mariae-josephae, a lupine endemic of basic-lime soils in Eastern Spain.</title>
        <authorList>
            <person name="Duran D."/>
            <person name="Rey L."/>
            <person name="Navarro A."/>
            <person name="Busquets A."/>
            <person name="Imperial J."/>
            <person name="Ruiz-Argueso T."/>
        </authorList>
    </citation>
    <scope>NUCLEOTIDE SEQUENCE [LARGE SCALE GENOMIC DNA]</scope>
    <source>
        <strain evidence="1 2">Ro19</strain>
    </source>
</reference>
<protein>
    <submittedName>
        <fullName evidence="1">Uncharacterized protein</fullName>
    </submittedName>
</protein>
<organism evidence="1 2">
    <name type="scientific">Bradyrhizobium retamae</name>
    <dbReference type="NCBI Taxonomy" id="1300035"/>
    <lineage>
        <taxon>Bacteria</taxon>
        <taxon>Pseudomonadati</taxon>
        <taxon>Pseudomonadota</taxon>
        <taxon>Alphaproteobacteria</taxon>
        <taxon>Hyphomicrobiales</taxon>
        <taxon>Nitrobacteraceae</taxon>
        <taxon>Bradyrhizobium</taxon>
    </lineage>
</organism>
<dbReference type="Proteomes" id="UP000052023">
    <property type="component" value="Unassembled WGS sequence"/>
</dbReference>
<evidence type="ECO:0000313" key="2">
    <source>
        <dbReference type="Proteomes" id="UP000052023"/>
    </source>
</evidence>
<accession>A0A0R3N4S5</accession>
<comment type="caution">
    <text evidence="1">The sequence shown here is derived from an EMBL/GenBank/DDBJ whole genome shotgun (WGS) entry which is preliminary data.</text>
</comment>
<dbReference type="AlphaFoldDB" id="A0A0R3N4S5"/>
<dbReference type="EMBL" id="LLYA01000112">
    <property type="protein sequence ID" value="KRR27496.1"/>
    <property type="molecule type" value="Genomic_DNA"/>
</dbReference>